<evidence type="ECO:0000256" key="9">
    <source>
        <dbReference type="ARBA" id="ARBA00023237"/>
    </source>
</evidence>
<dbReference type="PANTHER" id="PTHR30069:SF53">
    <property type="entry name" value="COLICIN I RECEPTOR-RELATED"/>
    <property type="match status" value="1"/>
</dbReference>
<dbReference type="CDD" id="cd01347">
    <property type="entry name" value="ligand_gated_channel"/>
    <property type="match status" value="1"/>
</dbReference>
<keyword evidence="4 10" id="KW-0812">Transmembrane</keyword>
<comment type="subcellular location">
    <subcellularLocation>
        <location evidence="1 10">Cell outer membrane</location>
        <topology evidence="1 10">Multi-pass membrane protein</topology>
    </subcellularLocation>
</comment>
<dbReference type="InterPro" id="IPR037066">
    <property type="entry name" value="Plug_dom_sf"/>
</dbReference>
<feature type="domain" description="TonB-dependent receptor-like beta-barrel" evidence="13">
    <location>
        <begin position="186"/>
        <end position="580"/>
    </location>
</feature>
<keyword evidence="2 10" id="KW-0813">Transport</keyword>
<evidence type="ECO:0000256" key="6">
    <source>
        <dbReference type="ARBA" id="ARBA00023065"/>
    </source>
</evidence>
<dbReference type="Gene3D" id="2.170.130.10">
    <property type="entry name" value="TonB-dependent receptor, plug domain"/>
    <property type="match status" value="1"/>
</dbReference>
<feature type="domain" description="TonB-dependent receptor plug" evidence="14">
    <location>
        <begin position="52"/>
        <end position="156"/>
    </location>
</feature>
<name>A0ABV8QN18_9GAMM</name>
<dbReference type="Gene3D" id="2.40.170.20">
    <property type="entry name" value="TonB-dependent receptor, beta-barrel domain"/>
    <property type="match status" value="1"/>
</dbReference>
<feature type="chain" id="PRO_5047539359" evidence="12">
    <location>
        <begin position="26"/>
        <end position="612"/>
    </location>
</feature>
<keyword evidence="3 10" id="KW-1134">Transmembrane beta strand</keyword>
<keyword evidence="15" id="KW-0675">Receptor</keyword>
<evidence type="ECO:0000256" key="1">
    <source>
        <dbReference type="ARBA" id="ARBA00004571"/>
    </source>
</evidence>
<evidence type="ECO:0000259" key="14">
    <source>
        <dbReference type="Pfam" id="PF07715"/>
    </source>
</evidence>
<proteinExistence type="inferred from homology"/>
<dbReference type="PROSITE" id="PS52016">
    <property type="entry name" value="TONB_DEPENDENT_REC_3"/>
    <property type="match status" value="1"/>
</dbReference>
<evidence type="ECO:0000256" key="12">
    <source>
        <dbReference type="SAM" id="SignalP"/>
    </source>
</evidence>
<dbReference type="SUPFAM" id="SSF56935">
    <property type="entry name" value="Porins"/>
    <property type="match status" value="1"/>
</dbReference>
<evidence type="ECO:0000256" key="11">
    <source>
        <dbReference type="RuleBase" id="RU003357"/>
    </source>
</evidence>
<dbReference type="InterPro" id="IPR036942">
    <property type="entry name" value="Beta-barrel_TonB_sf"/>
</dbReference>
<evidence type="ECO:0000259" key="13">
    <source>
        <dbReference type="Pfam" id="PF00593"/>
    </source>
</evidence>
<keyword evidence="8 10" id="KW-0472">Membrane</keyword>
<evidence type="ECO:0000256" key="3">
    <source>
        <dbReference type="ARBA" id="ARBA00022452"/>
    </source>
</evidence>
<dbReference type="InterPro" id="IPR012910">
    <property type="entry name" value="Plug_dom"/>
</dbReference>
<dbReference type="InterPro" id="IPR039426">
    <property type="entry name" value="TonB-dep_rcpt-like"/>
</dbReference>
<keyword evidence="7 11" id="KW-0798">TonB box</keyword>
<organism evidence="15 16">
    <name type="scientific">Marinobacter lacisalsi</name>
    <dbReference type="NCBI Taxonomy" id="475979"/>
    <lineage>
        <taxon>Bacteria</taxon>
        <taxon>Pseudomonadati</taxon>
        <taxon>Pseudomonadota</taxon>
        <taxon>Gammaproteobacteria</taxon>
        <taxon>Pseudomonadales</taxon>
        <taxon>Marinobacteraceae</taxon>
        <taxon>Marinobacter</taxon>
    </lineage>
</organism>
<evidence type="ECO:0000256" key="4">
    <source>
        <dbReference type="ARBA" id="ARBA00022692"/>
    </source>
</evidence>
<feature type="signal peptide" evidence="12">
    <location>
        <begin position="1"/>
        <end position="25"/>
    </location>
</feature>
<dbReference type="Proteomes" id="UP001595798">
    <property type="component" value="Unassembled WGS sequence"/>
</dbReference>
<dbReference type="RefSeq" id="WP_379889670.1">
    <property type="nucleotide sequence ID" value="NZ_JBHSDI010000061.1"/>
</dbReference>
<evidence type="ECO:0000256" key="7">
    <source>
        <dbReference type="ARBA" id="ARBA00023077"/>
    </source>
</evidence>
<accession>A0ABV8QN18</accession>
<evidence type="ECO:0000256" key="5">
    <source>
        <dbReference type="ARBA" id="ARBA00022729"/>
    </source>
</evidence>
<protein>
    <submittedName>
        <fullName evidence="15">TonB-dependent receptor domain-containing protein</fullName>
    </submittedName>
</protein>
<evidence type="ECO:0000313" key="15">
    <source>
        <dbReference type="EMBL" id="MFC4260788.1"/>
    </source>
</evidence>
<keyword evidence="9 10" id="KW-0998">Cell outer membrane</keyword>
<evidence type="ECO:0000256" key="2">
    <source>
        <dbReference type="ARBA" id="ARBA00022448"/>
    </source>
</evidence>
<sequence>MRITDPASLGLVLPACIFLPLSVAAAPAEEAGPTAMDPIVVTATLGPRTQGESLSSVTVIDEEEIERQQPAEMQDLLQGQPGINVISNGSFGKTTSVFTRGTSSESTVLLIDGIRLRSATNGSAPWQHVPVSMINRMEIVRGPRSSLYGADAVGGVVQAFLPEPGQATEGWVELGGGSFDTRQGGAGFSASRGDTGMTLSGFHRETDGTAIIEDGEDRGHRNTDGFGRVVHQLDNGGKASVLFMQSTGNSEFEGGNTDFMVRTIGGSLEAPVSDNWRTGIRLSESRDEQDRFGSTESWFNTTSRTARWDNTLALGRHELVIGGELQNDEVDTSESYDENSRTNAALFTQASFNFGPADLQLSLRGDDNEAFGKETTGGVAAGYQFDAHHRVRAGYNTAFRAPTFNDLYYPEEDYGSVIFVGNPDLKPEESESLELGASGRYAHWFWDVALYQLEVDNLIAWTPGDPYYSPRNVNNARIRGLELSSGFELDQWQAKAALTLQDPRDRDSDNRLTRRTAQSLRLDLDRTIGNWNLGGTLLAEGYRYDDPENEDRLPGFATLDLRAGWQFAEDWSTRLTVANVLDKEYSTARYDDDHKYIAAGRTALLTVRYDIR</sequence>
<keyword evidence="6" id="KW-0406">Ion transport</keyword>
<dbReference type="PANTHER" id="PTHR30069">
    <property type="entry name" value="TONB-DEPENDENT OUTER MEMBRANE RECEPTOR"/>
    <property type="match status" value="1"/>
</dbReference>
<comment type="similarity">
    <text evidence="10 11">Belongs to the TonB-dependent receptor family.</text>
</comment>
<comment type="caution">
    <text evidence="15">The sequence shown here is derived from an EMBL/GenBank/DDBJ whole genome shotgun (WGS) entry which is preliminary data.</text>
</comment>
<gene>
    <name evidence="15" type="ORF">ACFOZ5_17360</name>
</gene>
<reference evidence="16" key="1">
    <citation type="journal article" date="2019" name="Int. J. Syst. Evol. Microbiol.">
        <title>The Global Catalogue of Microorganisms (GCM) 10K type strain sequencing project: providing services to taxonomists for standard genome sequencing and annotation.</title>
        <authorList>
            <consortium name="The Broad Institute Genomics Platform"/>
            <consortium name="The Broad Institute Genome Sequencing Center for Infectious Disease"/>
            <person name="Wu L."/>
            <person name="Ma J."/>
        </authorList>
    </citation>
    <scope>NUCLEOTIDE SEQUENCE [LARGE SCALE GENOMIC DNA]</scope>
    <source>
        <strain evidence="16">CECT 7297</strain>
    </source>
</reference>
<dbReference type="InterPro" id="IPR000531">
    <property type="entry name" value="Beta-barrel_TonB"/>
</dbReference>
<evidence type="ECO:0000256" key="8">
    <source>
        <dbReference type="ARBA" id="ARBA00023136"/>
    </source>
</evidence>
<dbReference type="EMBL" id="JBHSDI010000061">
    <property type="protein sequence ID" value="MFC4260788.1"/>
    <property type="molecule type" value="Genomic_DNA"/>
</dbReference>
<dbReference type="Pfam" id="PF00593">
    <property type="entry name" value="TonB_dep_Rec_b-barrel"/>
    <property type="match status" value="1"/>
</dbReference>
<keyword evidence="5 12" id="KW-0732">Signal</keyword>
<evidence type="ECO:0000313" key="16">
    <source>
        <dbReference type="Proteomes" id="UP001595798"/>
    </source>
</evidence>
<evidence type="ECO:0000256" key="10">
    <source>
        <dbReference type="PROSITE-ProRule" id="PRU01360"/>
    </source>
</evidence>
<keyword evidence="16" id="KW-1185">Reference proteome</keyword>
<dbReference type="Pfam" id="PF07715">
    <property type="entry name" value="Plug"/>
    <property type="match status" value="1"/>
</dbReference>